<accession>A0A6S7GBT8</accession>
<dbReference type="InterPro" id="IPR055826">
    <property type="entry name" value="DUF7402"/>
</dbReference>
<dbReference type="AlphaFoldDB" id="A0A6S7GBT8"/>
<reference evidence="2" key="1">
    <citation type="submission" date="2020-04" db="EMBL/GenBank/DDBJ databases">
        <authorList>
            <person name="Alioto T."/>
            <person name="Alioto T."/>
            <person name="Gomez Garrido J."/>
        </authorList>
    </citation>
    <scope>NUCLEOTIDE SEQUENCE</scope>
    <source>
        <strain evidence="2">A484AB</strain>
    </source>
</reference>
<name>A0A6S7GBT8_PARCT</name>
<protein>
    <recommendedName>
        <fullName evidence="1">DUF7402 domain-containing protein</fullName>
    </recommendedName>
</protein>
<evidence type="ECO:0000313" key="3">
    <source>
        <dbReference type="Proteomes" id="UP001152795"/>
    </source>
</evidence>
<evidence type="ECO:0000313" key="2">
    <source>
        <dbReference type="EMBL" id="CAB3990914.1"/>
    </source>
</evidence>
<dbReference type="Pfam" id="PF24135">
    <property type="entry name" value="DUF7402"/>
    <property type="match status" value="1"/>
</dbReference>
<sequence length="122" mass="13830">MSCIFLSEAHLNCFSKDLLHLADSCTSSETGTWDGTCKDLFPKGTDYPESKEWISAKLVGAWYRVKFLKAFRMSKAIMQQRSWENSQIKDVAIEFDTGPSIQVCSLNLPSLASKDEHLQFSR</sequence>
<gene>
    <name evidence="2" type="ORF">PACLA_8A035546</name>
</gene>
<dbReference type="Proteomes" id="UP001152795">
    <property type="component" value="Unassembled WGS sequence"/>
</dbReference>
<keyword evidence="3" id="KW-1185">Reference proteome</keyword>
<feature type="domain" description="DUF7402" evidence="1">
    <location>
        <begin position="26"/>
        <end position="107"/>
    </location>
</feature>
<dbReference type="EMBL" id="CACRXK020001752">
    <property type="protein sequence ID" value="CAB3990914.1"/>
    <property type="molecule type" value="Genomic_DNA"/>
</dbReference>
<evidence type="ECO:0000259" key="1">
    <source>
        <dbReference type="Pfam" id="PF24135"/>
    </source>
</evidence>
<organism evidence="2 3">
    <name type="scientific">Paramuricea clavata</name>
    <name type="common">Red gorgonian</name>
    <name type="synonym">Violescent sea-whip</name>
    <dbReference type="NCBI Taxonomy" id="317549"/>
    <lineage>
        <taxon>Eukaryota</taxon>
        <taxon>Metazoa</taxon>
        <taxon>Cnidaria</taxon>
        <taxon>Anthozoa</taxon>
        <taxon>Octocorallia</taxon>
        <taxon>Malacalcyonacea</taxon>
        <taxon>Plexauridae</taxon>
        <taxon>Paramuricea</taxon>
    </lineage>
</organism>
<proteinExistence type="predicted"/>
<comment type="caution">
    <text evidence="2">The sequence shown here is derived from an EMBL/GenBank/DDBJ whole genome shotgun (WGS) entry which is preliminary data.</text>
</comment>